<protein>
    <submittedName>
        <fullName evidence="2">Uncharacterized protein</fullName>
    </submittedName>
</protein>
<dbReference type="AlphaFoldDB" id="A0A1T2L8Y2"/>
<organism evidence="2 3">
    <name type="scientific">Solemya pervernicosa gill symbiont</name>
    <dbReference type="NCBI Taxonomy" id="642797"/>
    <lineage>
        <taxon>Bacteria</taxon>
        <taxon>Pseudomonadati</taxon>
        <taxon>Pseudomonadota</taxon>
        <taxon>Gammaproteobacteria</taxon>
        <taxon>sulfur-oxidizing symbionts</taxon>
    </lineage>
</organism>
<keyword evidence="1" id="KW-0472">Membrane</keyword>
<sequence length="115" mass="12768">MPLQLPHNQPDVSIKKPGADRMSRHYFSIILCCIVVTIFTTISVISNNWNWFARSGALLVIIAIVTEYLPTLKTKKADEMLAWTNQDDHNATRVAATLVVAGTLIWGFGDLVGEL</sequence>
<evidence type="ECO:0000256" key="1">
    <source>
        <dbReference type="SAM" id="Phobius"/>
    </source>
</evidence>
<keyword evidence="1" id="KW-0812">Transmembrane</keyword>
<feature type="transmembrane region" description="Helical" evidence="1">
    <location>
        <begin position="90"/>
        <end position="109"/>
    </location>
</feature>
<comment type="caution">
    <text evidence="2">The sequence shown here is derived from an EMBL/GenBank/DDBJ whole genome shotgun (WGS) entry which is preliminary data.</text>
</comment>
<gene>
    <name evidence="2" type="ORF">BOW53_03880</name>
</gene>
<keyword evidence="1" id="KW-1133">Transmembrane helix</keyword>
<feature type="transmembrane region" description="Helical" evidence="1">
    <location>
        <begin position="25"/>
        <end position="45"/>
    </location>
</feature>
<name>A0A1T2L8Y2_9GAMM</name>
<dbReference type="Proteomes" id="UP000191110">
    <property type="component" value="Unassembled WGS sequence"/>
</dbReference>
<dbReference type="EMBL" id="MPRL01000010">
    <property type="protein sequence ID" value="OOZ41396.1"/>
    <property type="molecule type" value="Genomic_DNA"/>
</dbReference>
<evidence type="ECO:0000313" key="3">
    <source>
        <dbReference type="Proteomes" id="UP000191110"/>
    </source>
</evidence>
<proteinExistence type="predicted"/>
<feature type="transmembrane region" description="Helical" evidence="1">
    <location>
        <begin position="51"/>
        <end position="69"/>
    </location>
</feature>
<accession>A0A1T2L8Y2</accession>
<reference evidence="2 3" key="1">
    <citation type="submission" date="2016-11" db="EMBL/GenBank/DDBJ databases">
        <title>Mixed transmission modes and dynamic genome evolution in an obligate animal-bacterial symbiosis.</title>
        <authorList>
            <person name="Russell S.L."/>
            <person name="Corbett-Detig R.B."/>
            <person name="Cavanaugh C.M."/>
        </authorList>
    </citation>
    <scope>NUCLEOTIDE SEQUENCE [LARGE SCALE GENOMIC DNA]</scope>
    <source>
        <strain evidence="2">Sveles-Q1</strain>
    </source>
</reference>
<keyword evidence="3" id="KW-1185">Reference proteome</keyword>
<evidence type="ECO:0000313" key="2">
    <source>
        <dbReference type="EMBL" id="OOZ41396.1"/>
    </source>
</evidence>